<dbReference type="GO" id="GO:0005827">
    <property type="term" value="C:polar microtubule"/>
    <property type="evidence" value="ECO:0007669"/>
    <property type="project" value="EnsemblFungi"/>
</dbReference>
<feature type="region of interest" description="Disordered" evidence="2">
    <location>
        <begin position="679"/>
        <end position="698"/>
    </location>
</feature>
<feature type="region of interest" description="Disordered" evidence="2">
    <location>
        <begin position="613"/>
        <end position="638"/>
    </location>
</feature>
<dbReference type="GO" id="GO:0032118">
    <property type="term" value="P:horsetail-astral microtubule organization"/>
    <property type="evidence" value="ECO:0007669"/>
    <property type="project" value="EnsemblFungi"/>
</dbReference>
<name>S9VYR2_SCHCR</name>
<proteinExistence type="predicted"/>
<dbReference type="GO" id="GO:0044878">
    <property type="term" value="P:mitotic cytokinesis checkpoint signaling"/>
    <property type="evidence" value="ECO:0007669"/>
    <property type="project" value="EnsemblFungi"/>
</dbReference>
<dbReference type="Pfam" id="PF03999">
    <property type="entry name" value="MAP65_ASE1"/>
    <property type="match status" value="1"/>
</dbReference>
<accession>S9VYR2</accession>
<dbReference type="HOGENOM" id="CLU_379049_0_0_1"/>
<dbReference type="GO" id="GO:0099609">
    <property type="term" value="F:microtubule lateral binding"/>
    <property type="evidence" value="ECO:0007669"/>
    <property type="project" value="EnsemblFungi"/>
</dbReference>
<evidence type="ECO:0000256" key="1">
    <source>
        <dbReference type="SAM" id="Coils"/>
    </source>
</evidence>
<sequence length="717" mass="82618">MDIENSQDNVAEEPYLNENDKNYTWTNFREQVENHFERIEILHQVLGTDGDNSSLFELFTTAMNAQLHEMEQCRKNLENDCRQKIDTIQFLASSLKLDDPDVDLQINPPLIQCLDELTHLESQYMAQYDKKVSTIKVLYQQLEQTCKQLGTPFAIPDFENAFLSDVSDVFLDSLRLRNEEARKELDSRLELVNNLESEIIQLWMEIGVESIDEPSFQELKNTHMNRPPQFCVPQLLITKLYEQKDMLVNMKEKCVMQINAFRDEVHDLWEKLNINAADYAHLEQSSGVYREDLAKWETQLQNLQELKKQHIPVFIEDARGKIKKAWDVLFYTDEQRRSFSPAFEENLTEDSLSAHEQYLKFLENEARENKHFLNLIAKYSSLLEGKRELEASANDSSRLMQRGRREPGLLLREEKIRKRLSRDLPKVQALLIPEISSWEEKNQRPFMFEGEHLLQKLKEPPQTRSNVRTNNTYSSKAPTTPSQTTNKSPQKGRIAALSTPTSRNNHRPMASPKTPLTRQKANEFGAARSVSADEPRTTAFSNRRLPAAGRLDLNNKFSGARSQSAKHENTKTTPSPDFGNTPLFGRTNTKQTPSSQTTALDHHPPFLFQARPQVTPRASPRTISKPLSNSPSKPIINNDHMVKDVSEKFRKARLEENDIDETIEEDIENLPYSPMKISPIKSIPASPQTTNKLGPLMPMENLTNYAPMEDEWGEEGY</sequence>
<dbReference type="GO" id="GO:1990023">
    <property type="term" value="C:mitotic spindle midzone"/>
    <property type="evidence" value="ECO:0007669"/>
    <property type="project" value="EnsemblFungi"/>
</dbReference>
<dbReference type="InterPro" id="IPR007145">
    <property type="entry name" value="MAP65_Ase1_PRC1"/>
</dbReference>
<dbReference type="RefSeq" id="XP_013022676.1">
    <property type="nucleotide sequence ID" value="XM_013167222.1"/>
</dbReference>
<evidence type="ECO:0000256" key="2">
    <source>
        <dbReference type="SAM" id="MobiDB-lite"/>
    </source>
</evidence>
<keyword evidence="4" id="KW-1185">Reference proteome</keyword>
<dbReference type="GO" id="GO:0000923">
    <property type="term" value="C:equatorial microtubule organizing center"/>
    <property type="evidence" value="ECO:0007669"/>
    <property type="project" value="EnsemblFungi"/>
</dbReference>
<dbReference type="GO" id="GO:0098863">
    <property type="term" value="P:nuclear migration by microtubule mediated pushing forces"/>
    <property type="evidence" value="ECO:0007669"/>
    <property type="project" value="EnsemblFungi"/>
</dbReference>
<dbReference type="STRING" id="653667.S9VYR2"/>
<dbReference type="GO" id="GO:0099070">
    <property type="term" value="C:static microtubule bundle"/>
    <property type="evidence" value="ECO:0007669"/>
    <property type="project" value="EnsemblFungi"/>
</dbReference>
<dbReference type="GO" id="GO:0051256">
    <property type="term" value="P:mitotic spindle midzone assembly"/>
    <property type="evidence" value="ECO:0007669"/>
    <property type="project" value="EnsemblFungi"/>
</dbReference>
<dbReference type="Proteomes" id="UP000015464">
    <property type="component" value="Unassembled WGS sequence"/>
</dbReference>
<dbReference type="GO" id="GO:0140641">
    <property type="term" value="P:mitotic spindle formation (spindle phase two)"/>
    <property type="evidence" value="ECO:0007669"/>
    <property type="project" value="EnsemblFungi"/>
</dbReference>
<feature type="compositionally biased region" description="Polar residues" evidence="2">
    <location>
        <begin position="462"/>
        <end position="489"/>
    </location>
</feature>
<dbReference type="eggNOG" id="KOG4302">
    <property type="taxonomic scope" value="Eukaryota"/>
</dbReference>
<dbReference type="Gene3D" id="1.20.58.1520">
    <property type="match status" value="1"/>
</dbReference>
<dbReference type="GO" id="GO:0061804">
    <property type="term" value="P:mitotic spindle formation (spindle phase one)"/>
    <property type="evidence" value="ECO:0007669"/>
    <property type="project" value="EnsemblFungi"/>
</dbReference>
<dbReference type="GO" id="GO:0140515">
    <property type="term" value="P:mitotic nuclear bridge organization"/>
    <property type="evidence" value="ECO:0007669"/>
    <property type="project" value="EnsemblFungi"/>
</dbReference>
<feature type="compositionally biased region" description="Polar residues" evidence="2">
    <location>
        <begin position="621"/>
        <end position="632"/>
    </location>
</feature>
<evidence type="ECO:0000313" key="3">
    <source>
        <dbReference type="EMBL" id="EPY52798.1"/>
    </source>
</evidence>
<gene>
    <name evidence="3" type="ORF">SPOG_02117</name>
</gene>
<feature type="region of interest" description="Disordered" evidence="2">
    <location>
        <begin position="456"/>
        <end position="543"/>
    </location>
</feature>
<feature type="coiled-coil region" evidence="1">
    <location>
        <begin position="171"/>
        <end position="198"/>
    </location>
</feature>
<organism evidence="3 4">
    <name type="scientific">Schizosaccharomyces cryophilus (strain OY26 / ATCC MYA-4695 / CBS 11777 / NBRC 106824 / NRRL Y48691)</name>
    <name type="common">Fission yeast</name>
    <dbReference type="NCBI Taxonomy" id="653667"/>
    <lineage>
        <taxon>Eukaryota</taxon>
        <taxon>Fungi</taxon>
        <taxon>Dikarya</taxon>
        <taxon>Ascomycota</taxon>
        <taxon>Taphrinomycotina</taxon>
        <taxon>Schizosaccharomycetes</taxon>
        <taxon>Schizosaccharomycetales</taxon>
        <taxon>Schizosaccharomycetaceae</taxon>
        <taxon>Schizosaccharomyces</taxon>
    </lineage>
</organism>
<keyword evidence="1" id="KW-0175">Coiled coil</keyword>
<dbReference type="GO" id="GO:0140642">
    <property type="term" value="P:meiotic spindle formation (spindle phase two)"/>
    <property type="evidence" value="ECO:0007669"/>
    <property type="project" value="EnsemblFungi"/>
</dbReference>
<dbReference type="GO" id="GO:1990385">
    <property type="term" value="C:meiotic spindle midzone"/>
    <property type="evidence" value="ECO:0007669"/>
    <property type="project" value="EnsemblFungi"/>
</dbReference>
<protein>
    <submittedName>
        <fullName evidence="3">Antiparallel microtubule cross-linking factor Ase1</fullName>
    </submittedName>
</protein>
<dbReference type="PANTHER" id="PTHR19321:SF41">
    <property type="entry name" value="FASCETTO-RELATED"/>
    <property type="match status" value="1"/>
</dbReference>
<dbReference type="PANTHER" id="PTHR19321">
    <property type="entry name" value="PROTEIN REGULATOR OF CYTOKINESIS 1 PRC1-RELATED"/>
    <property type="match status" value="1"/>
</dbReference>
<dbReference type="OMA" id="QLHGIYD"/>
<dbReference type="EMBL" id="KE546989">
    <property type="protein sequence ID" value="EPY52798.1"/>
    <property type="molecule type" value="Genomic_DNA"/>
</dbReference>
<dbReference type="GO" id="GO:0001578">
    <property type="term" value="P:microtubule bundle formation"/>
    <property type="evidence" value="ECO:0007669"/>
    <property type="project" value="EnsemblFungi"/>
</dbReference>
<dbReference type="AlphaFoldDB" id="S9VYR2"/>
<evidence type="ECO:0000313" key="4">
    <source>
        <dbReference type="Proteomes" id="UP000015464"/>
    </source>
</evidence>
<dbReference type="GO" id="GO:1905759">
    <property type="term" value="C:post-anaphase array microtubule"/>
    <property type="evidence" value="ECO:0007669"/>
    <property type="project" value="EnsemblFungi"/>
</dbReference>
<dbReference type="GeneID" id="25036441"/>
<dbReference type="GO" id="GO:1990498">
    <property type="term" value="C:mitotic spindle microtubule"/>
    <property type="evidence" value="ECO:0007669"/>
    <property type="project" value="EnsemblFungi"/>
</dbReference>
<feature type="region of interest" description="Disordered" evidence="2">
    <location>
        <begin position="557"/>
        <end position="582"/>
    </location>
</feature>
<dbReference type="GO" id="GO:0062168">
    <property type="term" value="P:negative regulation of plus-end directed microtubule sliding"/>
    <property type="evidence" value="ECO:0007669"/>
    <property type="project" value="EnsemblFungi"/>
</dbReference>
<dbReference type="OrthoDB" id="642895at2759"/>
<dbReference type="GO" id="GO:0055028">
    <property type="term" value="C:cortical microtubule"/>
    <property type="evidence" value="ECO:0007669"/>
    <property type="project" value="EnsemblFungi"/>
</dbReference>
<reference evidence="3 4" key="1">
    <citation type="journal article" date="2011" name="Science">
        <title>Comparative functional genomics of the fission yeasts.</title>
        <authorList>
            <person name="Rhind N."/>
            <person name="Chen Z."/>
            <person name="Yassour M."/>
            <person name="Thompson D.A."/>
            <person name="Haas B.J."/>
            <person name="Habib N."/>
            <person name="Wapinski I."/>
            <person name="Roy S."/>
            <person name="Lin M.F."/>
            <person name="Heiman D.I."/>
            <person name="Young S.K."/>
            <person name="Furuya K."/>
            <person name="Guo Y."/>
            <person name="Pidoux A."/>
            <person name="Chen H.M."/>
            <person name="Robbertse B."/>
            <person name="Goldberg J.M."/>
            <person name="Aoki K."/>
            <person name="Bayne E.H."/>
            <person name="Berlin A.M."/>
            <person name="Desjardins C.A."/>
            <person name="Dobbs E."/>
            <person name="Dukaj L."/>
            <person name="Fan L."/>
            <person name="FitzGerald M.G."/>
            <person name="French C."/>
            <person name="Gujja S."/>
            <person name="Hansen K."/>
            <person name="Keifenheim D."/>
            <person name="Levin J.Z."/>
            <person name="Mosher R.A."/>
            <person name="Mueller C.A."/>
            <person name="Pfiffner J."/>
            <person name="Priest M."/>
            <person name="Russ C."/>
            <person name="Smialowska A."/>
            <person name="Swoboda P."/>
            <person name="Sykes S.M."/>
            <person name="Vaughn M."/>
            <person name="Vengrova S."/>
            <person name="Yoder R."/>
            <person name="Zeng Q."/>
            <person name="Allshire R."/>
            <person name="Baulcombe D."/>
            <person name="Birren B.W."/>
            <person name="Brown W."/>
            <person name="Ekwall K."/>
            <person name="Kellis M."/>
            <person name="Leatherwood J."/>
            <person name="Levin H."/>
            <person name="Margalit H."/>
            <person name="Martienssen R."/>
            <person name="Nieduszynski C.A."/>
            <person name="Spatafora J.W."/>
            <person name="Friedman N."/>
            <person name="Dalgaard J.Z."/>
            <person name="Baumann P."/>
            <person name="Niki H."/>
            <person name="Regev A."/>
            <person name="Nusbaum C."/>
        </authorList>
    </citation>
    <scope>NUCLEOTIDE SEQUENCE [LARGE SCALE GENOMIC DNA]</scope>
    <source>
        <strain evidence="4">OY26 / ATCC MYA-4695 / CBS 11777 / NBRC 106824 / NRRL Y48691</strain>
    </source>
</reference>